<keyword evidence="1" id="KW-0812">Transmembrane</keyword>
<reference evidence="2" key="1">
    <citation type="submission" date="2021-01" db="EMBL/GenBank/DDBJ databases">
        <authorList>
            <consortium name="Genoscope - CEA"/>
            <person name="William W."/>
        </authorList>
    </citation>
    <scope>NUCLEOTIDE SEQUENCE</scope>
</reference>
<feature type="transmembrane region" description="Helical" evidence="1">
    <location>
        <begin position="55"/>
        <end position="74"/>
    </location>
</feature>
<proteinExistence type="predicted"/>
<evidence type="ECO:0000313" key="2">
    <source>
        <dbReference type="EMBL" id="CAD8200279.1"/>
    </source>
</evidence>
<accession>A0A8S1XHE1</accession>
<gene>
    <name evidence="2" type="ORF">POCTA_138.1.T1210150</name>
</gene>
<comment type="caution">
    <text evidence="2">The sequence shown here is derived from an EMBL/GenBank/DDBJ whole genome shotgun (WGS) entry which is preliminary data.</text>
</comment>
<evidence type="ECO:0000256" key="1">
    <source>
        <dbReference type="SAM" id="Phobius"/>
    </source>
</evidence>
<keyword evidence="3" id="KW-1185">Reference proteome</keyword>
<keyword evidence="1" id="KW-0472">Membrane</keyword>
<evidence type="ECO:0000313" key="3">
    <source>
        <dbReference type="Proteomes" id="UP000683925"/>
    </source>
</evidence>
<dbReference type="AlphaFoldDB" id="A0A8S1XHE1"/>
<dbReference type="Proteomes" id="UP000683925">
    <property type="component" value="Unassembled WGS sequence"/>
</dbReference>
<organism evidence="2 3">
    <name type="scientific">Paramecium octaurelia</name>
    <dbReference type="NCBI Taxonomy" id="43137"/>
    <lineage>
        <taxon>Eukaryota</taxon>
        <taxon>Sar</taxon>
        <taxon>Alveolata</taxon>
        <taxon>Ciliophora</taxon>
        <taxon>Intramacronucleata</taxon>
        <taxon>Oligohymenophorea</taxon>
        <taxon>Peniculida</taxon>
        <taxon>Parameciidae</taxon>
        <taxon>Paramecium</taxon>
    </lineage>
</organism>
<dbReference type="EMBL" id="CAJJDP010000121">
    <property type="protein sequence ID" value="CAD8200279.1"/>
    <property type="molecule type" value="Genomic_DNA"/>
</dbReference>
<name>A0A8S1XHE1_PAROT</name>
<keyword evidence="1" id="KW-1133">Transmembrane helix</keyword>
<sequence>MIKKALKYHQMRFHSNIAKFELIKFKFGILNYRGSNITVVSMKKYQSKNVHFNHIYILMIILVITELGCIHLGTRKIAYLDIRI</sequence>
<protein>
    <submittedName>
        <fullName evidence="2">Uncharacterized protein</fullName>
    </submittedName>
</protein>